<protein>
    <submittedName>
        <fullName evidence="2">Uncharacterized protein</fullName>
    </submittedName>
</protein>
<reference evidence="2 3" key="1">
    <citation type="journal article" date="2012" name="PLoS Pathog.">
        <title>Diverse lifestyles and strategies of plant pathogenesis encoded in the genomes of eighteen Dothideomycetes fungi.</title>
        <authorList>
            <person name="Ohm R.A."/>
            <person name="Feau N."/>
            <person name="Henrissat B."/>
            <person name="Schoch C.L."/>
            <person name="Horwitz B.A."/>
            <person name="Barry K.W."/>
            <person name="Condon B.J."/>
            <person name="Copeland A.C."/>
            <person name="Dhillon B."/>
            <person name="Glaser F."/>
            <person name="Hesse C.N."/>
            <person name="Kosti I."/>
            <person name="LaButti K."/>
            <person name="Lindquist E.A."/>
            <person name="Lucas S."/>
            <person name="Salamov A.A."/>
            <person name="Bradshaw R.E."/>
            <person name="Ciuffetti L."/>
            <person name="Hamelin R.C."/>
            <person name="Kema G.H.J."/>
            <person name="Lawrence C."/>
            <person name="Scott J.A."/>
            <person name="Spatafora J.W."/>
            <person name="Turgeon B.G."/>
            <person name="de Wit P.J.G.M."/>
            <person name="Zhong S."/>
            <person name="Goodwin S.B."/>
            <person name="Grigoriev I.V."/>
        </authorList>
    </citation>
    <scope>NUCLEOTIDE SEQUENCE [LARGE SCALE GENOMIC DNA]</scope>
    <source>
        <strain evidence="2 3">SO2202</strain>
    </source>
</reference>
<dbReference type="EMBL" id="KB456267">
    <property type="protein sequence ID" value="EMF10875.1"/>
    <property type="molecule type" value="Genomic_DNA"/>
</dbReference>
<proteinExistence type="predicted"/>
<keyword evidence="1" id="KW-1133">Transmembrane helix</keyword>
<dbReference type="GeneID" id="27906262"/>
<keyword evidence="1" id="KW-0472">Membrane</keyword>
<dbReference type="HOGENOM" id="CLU_190851_0_0_1"/>
<dbReference type="AlphaFoldDB" id="N1QEM6"/>
<sequence>MSGLWQSYRNLAPKTRLLVGGGIMAWGALGLFISDRAEQFLGLVPTEQDKENLQHAMPKIHFVEKEK</sequence>
<dbReference type="OMA" id="MAWASIG"/>
<keyword evidence="1" id="KW-0812">Transmembrane</keyword>
<evidence type="ECO:0000313" key="3">
    <source>
        <dbReference type="Proteomes" id="UP000016931"/>
    </source>
</evidence>
<dbReference type="OrthoDB" id="2555959at2759"/>
<evidence type="ECO:0000256" key="1">
    <source>
        <dbReference type="SAM" id="Phobius"/>
    </source>
</evidence>
<gene>
    <name evidence="2" type="ORF">SEPMUDRAFT_49643</name>
</gene>
<name>N1QEM6_SPHMS</name>
<accession>N1QEM6</accession>
<evidence type="ECO:0000313" key="2">
    <source>
        <dbReference type="EMBL" id="EMF10875.1"/>
    </source>
</evidence>
<feature type="transmembrane region" description="Helical" evidence="1">
    <location>
        <begin position="15"/>
        <end position="33"/>
    </location>
</feature>
<dbReference type="Proteomes" id="UP000016931">
    <property type="component" value="Unassembled WGS sequence"/>
</dbReference>
<dbReference type="RefSeq" id="XP_016758996.1">
    <property type="nucleotide sequence ID" value="XM_016909125.1"/>
</dbReference>
<organism evidence="2 3">
    <name type="scientific">Sphaerulina musiva (strain SO2202)</name>
    <name type="common">Poplar stem canker fungus</name>
    <name type="synonym">Septoria musiva</name>
    <dbReference type="NCBI Taxonomy" id="692275"/>
    <lineage>
        <taxon>Eukaryota</taxon>
        <taxon>Fungi</taxon>
        <taxon>Dikarya</taxon>
        <taxon>Ascomycota</taxon>
        <taxon>Pezizomycotina</taxon>
        <taxon>Dothideomycetes</taxon>
        <taxon>Dothideomycetidae</taxon>
        <taxon>Mycosphaerellales</taxon>
        <taxon>Mycosphaerellaceae</taxon>
        <taxon>Sphaerulina</taxon>
    </lineage>
</organism>
<dbReference type="STRING" id="692275.N1QEM6"/>
<dbReference type="eggNOG" id="ENOG502SDW6">
    <property type="taxonomic scope" value="Eukaryota"/>
</dbReference>
<keyword evidence="3" id="KW-1185">Reference proteome</keyword>